<keyword evidence="1" id="KW-1133">Transmembrane helix</keyword>
<feature type="transmembrane region" description="Helical" evidence="1">
    <location>
        <begin position="21"/>
        <end position="42"/>
    </location>
</feature>
<keyword evidence="3" id="KW-1185">Reference proteome</keyword>
<accession>A0A6J8AZL0</accession>
<evidence type="ECO:0000313" key="2">
    <source>
        <dbReference type="EMBL" id="CAC5376104.1"/>
    </source>
</evidence>
<feature type="transmembrane region" description="Helical" evidence="1">
    <location>
        <begin position="62"/>
        <end position="85"/>
    </location>
</feature>
<proteinExistence type="predicted"/>
<dbReference type="Proteomes" id="UP000507470">
    <property type="component" value="Unassembled WGS sequence"/>
</dbReference>
<gene>
    <name evidence="2" type="ORF">MCOR_12852</name>
</gene>
<evidence type="ECO:0000256" key="1">
    <source>
        <dbReference type="SAM" id="Phobius"/>
    </source>
</evidence>
<reference evidence="2 3" key="1">
    <citation type="submission" date="2020-06" db="EMBL/GenBank/DDBJ databases">
        <authorList>
            <person name="Li R."/>
            <person name="Bekaert M."/>
        </authorList>
    </citation>
    <scope>NUCLEOTIDE SEQUENCE [LARGE SCALE GENOMIC DNA]</scope>
    <source>
        <strain evidence="3">wild</strain>
    </source>
</reference>
<dbReference type="EMBL" id="CACVKT020002176">
    <property type="protein sequence ID" value="CAC5376104.1"/>
    <property type="molecule type" value="Genomic_DNA"/>
</dbReference>
<evidence type="ECO:0000313" key="3">
    <source>
        <dbReference type="Proteomes" id="UP000507470"/>
    </source>
</evidence>
<dbReference type="AlphaFoldDB" id="A0A6J8AZL0"/>
<feature type="transmembrane region" description="Helical" evidence="1">
    <location>
        <begin position="126"/>
        <end position="149"/>
    </location>
</feature>
<feature type="transmembrane region" description="Helical" evidence="1">
    <location>
        <begin position="97"/>
        <end position="120"/>
    </location>
</feature>
<organism evidence="2 3">
    <name type="scientific">Mytilus coruscus</name>
    <name type="common">Sea mussel</name>
    <dbReference type="NCBI Taxonomy" id="42192"/>
    <lineage>
        <taxon>Eukaryota</taxon>
        <taxon>Metazoa</taxon>
        <taxon>Spiralia</taxon>
        <taxon>Lophotrochozoa</taxon>
        <taxon>Mollusca</taxon>
        <taxon>Bivalvia</taxon>
        <taxon>Autobranchia</taxon>
        <taxon>Pteriomorphia</taxon>
        <taxon>Mytilida</taxon>
        <taxon>Mytiloidea</taxon>
        <taxon>Mytilidae</taxon>
        <taxon>Mytilinae</taxon>
        <taxon>Mytilus</taxon>
    </lineage>
</organism>
<keyword evidence="1" id="KW-0812">Transmembrane</keyword>
<sequence>MDTNLNPFQKRILLGRGIASLILDIMTMILLAISNISIGIIYKNPLTSDNEACAIKSGYGLFIVATAIELVLLVMESIALCMMNVPQAPDCCRCERYHLRFILHFTASASIVIGAIIYGVEDSSMVGWSFWVALSASILAMINGIIWCLTMQMARLITKGGDSSTTAGWGLNEHTGTGNVLGGSQPLGGDFGGGLGSSGLSNDLGNVPMGEDLGSVGLDAGTVALDGNLGSLDVSGGLDKTDLIGGDLIGGNLVGLNDGKLENMDLIDNVTNDLVLQEELKTAPKELDNGVDAFTDNISKAGTSIDLGAQLPQSIGLNGELG</sequence>
<protein>
    <submittedName>
        <fullName evidence="2">Uncharacterized protein</fullName>
    </submittedName>
</protein>
<name>A0A6J8AZL0_MYTCO</name>
<keyword evidence="1" id="KW-0472">Membrane</keyword>